<feature type="compositionally biased region" description="Polar residues" evidence="1">
    <location>
        <begin position="82"/>
        <end position="95"/>
    </location>
</feature>
<accession>A0AAD8M971</accession>
<sequence length="258" mass="27758">MQEQWLRQVHHSRDIAPLHQALVTAIGPSAATSVSQSSQSPTFPSHNTNNNNNNNGNKGRAGWRNNRGCSRGRGNRGNLNNSTSHSSQQYSNIPTNFSANLRNSQPNGNILLSCFGIAKTNAPSYANSSNVVNIMSSLVVFQLCFNPGHTTPYCPHYFPAITGKGLYPSAPPALTVVQCGETNNTIWYPDSGAASHMTPSEGLLSSKNAYSGQTRVIVGNEQQLPIKNAGTAPLLHRIDKAYRHPDVFVSKGSVAAMD</sequence>
<proteinExistence type="predicted"/>
<feature type="compositionally biased region" description="Low complexity" evidence="1">
    <location>
        <begin position="29"/>
        <end position="69"/>
    </location>
</feature>
<dbReference type="AlphaFoldDB" id="A0AAD8M971"/>
<evidence type="ECO:0000313" key="3">
    <source>
        <dbReference type="Proteomes" id="UP001237642"/>
    </source>
</evidence>
<name>A0AAD8M971_9APIA</name>
<dbReference type="PANTHER" id="PTHR47481">
    <property type="match status" value="1"/>
</dbReference>
<comment type="caution">
    <text evidence="2">The sequence shown here is derived from an EMBL/GenBank/DDBJ whole genome shotgun (WGS) entry which is preliminary data.</text>
</comment>
<feature type="region of interest" description="Disordered" evidence="1">
    <location>
        <begin position="29"/>
        <end position="95"/>
    </location>
</feature>
<dbReference type="Proteomes" id="UP001237642">
    <property type="component" value="Unassembled WGS sequence"/>
</dbReference>
<protein>
    <submittedName>
        <fullName evidence="2">Uncharacterized protein</fullName>
    </submittedName>
</protein>
<dbReference type="EMBL" id="JAUIZM010000009">
    <property type="protein sequence ID" value="KAK1364249.1"/>
    <property type="molecule type" value="Genomic_DNA"/>
</dbReference>
<evidence type="ECO:0000313" key="2">
    <source>
        <dbReference type="EMBL" id="KAK1364249.1"/>
    </source>
</evidence>
<keyword evidence="3" id="KW-1185">Reference proteome</keyword>
<gene>
    <name evidence="2" type="ORF">POM88_039810</name>
</gene>
<organism evidence="2 3">
    <name type="scientific">Heracleum sosnowskyi</name>
    <dbReference type="NCBI Taxonomy" id="360622"/>
    <lineage>
        <taxon>Eukaryota</taxon>
        <taxon>Viridiplantae</taxon>
        <taxon>Streptophyta</taxon>
        <taxon>Embryophyta</taxon>
        <taxon>Tracheophyta</taxon>
        <taxon>Spermatophyta</taxon>
        <taxon>Magnoliopsida</taxon>
        <taxon>eudicotyledons</taxon>
        <taxon>Gunneridae</taxon>
        <taxon>Pentapetalae</taxon>
        <taxon>asterids</taxon>
        <taxon>campanulids</taxon>
        <taxon>Apiales</taxon>
        <taxon>Apiaceae</taxon>
        <taxon>Apioideae</taxon>
        <taxon>apioid superclade</taxon>
        <taxon>Tordylieae</taxon>
        <taxon>Tordyliinae</taxon>
        <taxon>Heracleum</taxon>
    </lineage>
</organism>
<reference evidence="2" key="2">
    <citation type="submission" date="2023-05" db="EMBL/GenBank/DDBJ databases">
        <authorList>
            <person name="Schelkunov M.I."/>
        </authorList>
    </citation>
    <scope>NUCLEOTIDE SEQUENCE</scope>
    <source>
        <strain evidence="2">Hsosn_3</strain>
        <tissue evidence="2">Leaf</tissue>
    </source>
</reference>
<dbReference type="PANTHER" id="PTHR47481:SF31">
    <property type="entry name" value="OS01G0873500 PROTEIN"/>
    <property type="match status" value="1"/>
</dbReference>
<evidence type="ECO:0000256" key="1">
    <source>
        <dbReference type="SAM" id="MobiDB-lite"/>
    </source>
</evidence>
<reference evidence="2" key="1">
    <citation type="submission" date="2023-02" db="EMBL/GenBank/DDBJ databases">
        <title>Genome of toxic invasive species Heracleum sosnowskyi carries increased number of genes despite the absence of recent whole-genome duplications.</title>
        <authorList>
            <person name="Schelkunov M."/>
            <person name="Shtratnikova V."/>
            <person name="Makarenko M."/>
            <person name="Klepikova A."/>
            <person name="Omelchenko D."/>
            <person name="Novikova G."/>
            <person name="Obukhova E."/>
            <person name="Bogdanov V."/>
            <person name="Penin A."/>
            <person name="Logacheva M."/>
        </authorList>
    </citation>
    <scope>NUCLEOTIDE SEQUENCE</scope>
    <source>
        <strain evidence="2">Hsosn_3</strain>
        <tissue evidence="2">Leaf</tissue>
    </source>
</reference>